<comment type="subcellular location">
    <subcellularLocation>
        <location evidence="1">Plastid</location>
        <location evidence="1">Chloroplast</location>
    </subcellularLocation>
</comment>
<dbReference type="Proteomes" id="UP000298416">
    <property type="component" value="Unassembled WGS sequence"/>
</dbReference>
<dbReference type="Gene3D" id="3.40.1350.100">
    <property type="match status" value="2"/>
</dbReference>
<sequence>MKIYFRKKLKKGILIFIPIVPSLRKNLISQKPTNTKPMNFCKPKEGRQPPSPQLLFQQAVTSLQTQFSTFVNNMQNNPPLRNPFFAKISDENNTLQSKFNATNSSTDLTPKNCAMSQEAIEERLAGVPVYALSNGSEEFVLVTGTQSRKDLGLFFFTEADAEALLKHMKSVDSSMSSGSQVVPVALSKVFDLKVNGVALRLLPEASQIKNALQERKRVGVDEESFRGVPVFQSKSLVLRSENKTYRPVFFRKEDLEKSLSRASRDQKQVNPSLRRGDIQVAVLEDIIHGMKATTVSSWDDVVFIPPGFEVSSTPSRQN</sequence>
<dbReference type="GO" id="GO:0009507">
    <property type="term" value="C:chloroplast"/>
    <property type="evidence" value="ECO:0007669"/>
    <property type="project" value="UniProtKB-SubCell"/>
</dbReference>
<proteinExistence type="predicted"/>
<dbReference type="Pfam" id="PF04278">
    <property type="entry name" value="Tic22"/>
    <property type="match status" value="1"/>
</dbReference>
<evidence type="ECO:0000256" key="3">
    <source>
        <dbReference type="ARBA" id="ARBA00022640"/>
    </source>
</evidence>
<dbReference type="GO" id="GO:0015031">
    <property type="term" value="P:protein transport"/>
    <property type="evidence" value="ECO:0007669"/>
    <property type="project" value="InterPro"/>
</dbReference>
<organism evidence="4">
    <name type="scientific">Salvia splendens</name>
    <name type="common">Scarlet sage</name>
    <dbReference type="NCBI Taxonomy" id="180675"/>
    <lineage>
        <taxon>Eukaryota</taxon>
        <taxon>Viridiplantae</taxon>
        <taxon>Streptophyta</taxon>
        <taxon>Embryophyta</taxon>
        <taxon>Tracheophyta</taxon>
        <taxon>Spermatophyta</taxon>
        <taxon>Magnoliopsida</taxon>
        <taxon>eudicotyledons</taxon>
        <taxon>Gunneridae</taxon>
        <taxon>Pentapetalae</taxon>
        <taxon>asterids</taxon>
        <taxon>lamiids</taxon>
        <taxon>Lamiales</taxon>
        <taxon>Lamiaceae</taxon>
        <taxon>Nepetoideae</taxon>
        <taxon>Mentheae</taxon>
        <taxon>Salviinae</taxon>
        <taxon>Salvia</taxon>
        <taxon>Salvia subgen. Calosphace</taxon>
        <taxon>core Calosphace</taxon>
    </lineage>
</organism>
<evidence type="ECO:0008006" key="6">
    <source>
        <dbReference type="Google" id="ProtNLM"/>
    </source>
</evidence>
<keyword evidence="3" id="KW-0934">Plastid</keyword>
<dbReference type="OrthoDB" id="196308at2759"/>
<evidence type="ECO:0000313" key="5">
    <source>
        <dbReference type="Proteomes" id="UP000298416"/>
    </source>
</evidence>
<keyword evidence="2" id="KW-0150">Chloroplast</keyword>
<dbReference type="InterPro" id="IPR007378">
    <property type="entry name" value="Tic22-like"/>
</dbReference>
<evidence type="ECO:0000256" key="1">
    <source>
        <dbReference type="ARBA" id="ARBA00004229"/>
    </source>
</evidence>
<protein>
    <recommendedName>
        <fullName evidence="6">Protein TIC 22-like, chloroplastic</fullName>
    </recommendedName>
</protein>
<keyword evidence="5" id="KW-1185">Reference proteome</keyword>
<reference evidence="4" key="1">
    <citation type="submission" date="2018-01" db="EMBL/GenBank/DDBJ databases">
        <authorList>
            <person name="Mao J.F."/>
        </authorList>
    </citation>
    <scope>NUCLEOTIDE SEQUENCE</scope>
    <source>
        <strain evidence="4">Huo1</strain>
        <tissue evidence="4">Leaf</tissue>
    </source>
</reference>
<accession>A0A8X8WIX6</accession>
<name>A0A8X8WIX6_SALSN</name>
<comment type="caution">
    <text evidence="4">The sequence shown here is derived from an EMBL/GenBank/DDBJ whole genome shotgun (WGS) entry which is preliminary data.</text>
</comment>
<evidence type="ECO:0000256" key="2">
    <source>
        <dbReference type="ARBA" id="ARBA00022528"/>
    </source>
</evidence>
<dbReference type="EMBL" id="PNBA02000017">
    <property type="protein sequence ID" value="KAG6395254.1"/>
    <property type="molecule type" value="Genomic_DNA"/>
</dbReference>
<reference evidence="4" key="2">
    <citation type="submission" date="2020-08" db="EMBL/GenBank/DDBJ databases">
        <title>Plant Genome Project.</title>
        <authorList>
            <person name="Zhang R.-G."/>
        </authorList>
    </citation>
    <scope>NUCLEOTIDE SEQUENCE</scope>
    <source>
        <strain evidence="4">Huo1</strain>
        <tissue evidence="4">Leaf</tissue>
    </source>
</reference>
<dbReference type="PANTHER" id="PTHR33926:SF1">
    <property type="entry name" value="PROTEIN TIC 22-LIKE, CHLOROPLASTIC"/>
    <property type="match status" value="1"/>
</dbReference>
<dbReference type="AlphaFoldDB" id="A0A8X8WIX6"/>
<evidence type="ECO:0000313" key="4">
    <source>
        <dbReference type="EMBL" id="KAG6395254.1"/>
    </source>
</evidence>
<dbReference type="PANTHER" id="PTHR33926">
    <property type="entry name" value="PROTEIN TIC 22, CHLOROPLASTIC"/>
    <property type="match status" value="1"/>
</dbReference>
<gene>
    <name evidence="4" type="ORF">SASPL_145895</name>
</gene>